<keyword evidence="1" id="KW-0472">Membrane</keyword>
<proteinExistence type="predicted"/>
<keyword evidence="1" id="KW-0812">Transmembrane</keyword>
<organism evidence="2 3">
    <name type="scientific">Puia dinghuensis</name>
    <dbReference type="NCBI Taxonomy" id="1792502"/>
    <lineage>
        <taxon>Bacteria</taxon>
        <taxon>Pseudomonadati</taxon>
        <taxon>Bacteroidota</taxon>
        <taxon>Chitinophagia</taxon>
        <taxon>Chitinophagales</taxon>
        <taxon>Chitinophagaceae</taxon>
        <taxon>Puia</taxon>
    </lineage>
</organism>
<evidence type="ECO:0000256" key="1">
    <source>
        <dbReference type="SAM" id="Phobius"/>
    </source>
</evidence>
<reference evidence="2" key="2">
    <citation type="submission" date="2020-09" db="EMBL/GenBank/DDBJ databases">
        <authorList>
            <person name="Sun Q."/>
            <person name="Zhou Y."/>
        </authorList>
    </citation>
    <scope>NUCLEOTIDE SEQUENCE</scope>
    <source>
        <strain evidence="2">CGMCC 1.15448</strain>
    </source>
</reference>
<comment type="caution">
    <text evidence="2">The sequence shown here is derived from an EMBL/GenBank/DDBJ whole genome shotgun (WGS) entry which is preliminary data.</text>
</comment>
<evidence type="ECO:0000313" key="2">
    <source>
        <dbReference type="EMBL" id="GGA88538.1"/>
    </source>
</evidence>
<dbReference type="AlphaFoldDB" id="A0A8J2U9T7"/>
<keyword evidence="1" id="KW-1133">Transmembrane helix</keyword>
<name>A0A8J2U9T7_9BACT</name>
<dbReference type="EMBL" id="BMJC01000001">
    <property type="protein sequence ID" value="GGA88538.1"/>
    <property type="molecule type" value="Genomic_DNA"/>
</dbReference>
<gene>
    <name evidence="2" type="ORF">GCM10011511_09710</name>
</gene>
<evidence type="ECO:0000313" key="3">
    <source>
        <dbReference type="Proteomes" id="UP000607559"/>
    </source>
</evidence>
<feature type="transmembrane region" description="Helical" evidence="1">
    <location>
        <begin position="20"/>
        <end position="38"/>
    </location>
</feature>
<keyword evidence="3" id="KW-1185">Reference proteome</keyword>
<protein>
    <submittedName>
        <fullName evidence="2">Uncharacterized protein</fullName>
    </submittedName>
</protein>
<reference evidence="2" key="1">
    <citation type="journal article" date="2014" name="Int. J. Syst. Evol. Microbiol.">
        <title>Complete genome sequence of Corynebacterium casei LMG S-19264T (=DSM 44701T), isolated from a smear-ripened cheese.</title>
        <authorList>
            <consortium name="US DOE Joint Genome Institute (JGI-PGF)"/>
            <person name="Walter F."/>
            <person name="Albersmeier A."/>
            <person name="Kalinowski J."/>
            <person name="Ruckert C."/>
        </authorList>
    </citation>
    <scope>NUCLEOTIDE SEQUENCE</scope>
    <source>
        <strain evidence="2">CGMCC 1.15448</strain>
    </source>
</reference>
<feature type="transmembrane region" description="Helical" evidence="1">
    <location>
        <begin position="68"/>
        <end position="87"/>
    </location>
</feature>
<sequence length="393" mass="45056">MTNLNSYADSLIKVLRKKGLFVILVSVLFVFSAFRGTGGPFFRNLLLLLLISYVIQILLLIQNSYLFYGIRCFLIICLCFEFIAGRLNMAKAKHSIEIGNSTAAFDSLLGFKTKPDMDNEISAKVVDRDTLYKVTYSTDNWGRRIDNAHDTGKPGNKHIVLLGCSFTFGEGLPYHETISYDLDSALQGYNTYNYGIIGGGPHQFALFFQPGTAIINKTSIKQDSGFALYTYIDDHLNRVYGGSRYLTYGSSSPDVYIQNNKIIVKKRSGIVFAINSYSDKSELLKYFNVQRSYPRSESFYRRFAAIINYTASKYRELFPRNQFVVGLYPVFSNDTAWVRYVDRNIKIINVPVPGDYCQNPAKYHISMRYDIHPSKYFNQYYVNYIISHFLTKQ</sequence>
<feature type="transmembrane region" description="Helical" evidence="1">
    <location>
        <begin position="45"/>
        <end position="62"/>
    </location>
</feature>
<dbReference type="RefSeq" id="WP_188929097.1">
    <property type="nucleotide sequence ID" value="NZ_BMJC01000001.1"/>
</dbReference>
<accession>A0A8J2U9T7</accession>
<dbReference type="Proteomes" id="UP000607559">
    <property type="component" value="Unassembled WGS sequence"/>
</dbReference>